<feature type="transmembrane region" description="Helical" evidence="2">
    <location>
        <begin position="426"/>
        <end position="447"/>
    </location>
</feature>
<sequence>MLTDTTPVSEVPDRANTAFATTSTSHTPSTNRWAFALLTRLHFYIGLLVGPFLFTAALSGILYALTPQIEDQVYKHELYTDSIGKPAPLLDQIAAAREVTGEGPALVAIRPAPVPGTTTRILFSKPGMGPSDSRAIFIDPVTAEVRGDLGVYGTSGVLPIRAWIDVFHRGLHLGDAGRLYSELAASWLWIAALGGLAVWVAKYRRERLARRASRSVSARRHRLRDWHGRLGLWVLIGVLFFSVTGLTWSQWAGANISVLRGYYGWGTPAVATSLDPASARPASDEHAHHHAAVPLSDVDDAAMFDPVLAAARMAGINAGKVEIRPPAKPGKAWTVTEIDRSWPTQVDAVAIDPRNMAVVDQIRFVDFPLAAKLTRWGIDAHMGALFGLANQLVLIVFAGGLLTMIVWGYAMWWRRQASSAAAAPRHVGLLSLLGHAPFGARVAILIAAGLTGWFLPVLGFSLIVFVLVDGILLVVSRRRNRLLVG</sequence>
<organism evidence="3 4">
    <name type="scientific">Pollutimonas subterranea</name>
    <dbReference type="NCBI Taxonomy" id="2045210"/>
    <lineage>
        <taxon>Bacteria</taxon>
        <taxon>Pseudomonadati</taxon>
        <taxon>Pseudomonadota</taxon>
        <taxon>Betaproteobacteria</taxon>
        <taxon>Burkholderiales</taxon>
        <taxon>Alcaligenaceae</taxon>
        <taxon>Pollutimonas</taxon>
    </lineage>
</organism>
<keyword evidence="4" id="KW-1185">Reference proteome</keyword>
<accession>A0A2N4U0F7</accession>
<evidence type="ECO:0000313" key="4">
    <source>
        <dbReference type="Proteomes" id="UP000234190"/>
    </source>
</evidence>
<dbReference type="PANTHER" id="PTHR34219">
    <property type="entry name" value="IRON-REGULATED INNER MEMBRANE PROTEIN-RELATED"/>
    <property type="match status" value="1"/>
</dbReference>
<keyword evidence="2" id="KW-1133">Transmembrane helix</keyword>
<evidence type="ECO:0000256" key="2">
    <source>
        <dbReference type="SAM" id="Phobius"/>
    </source>
</evidence>
<dbReference type="AlphaFoldDB" id="A0A2N4U0F7"/>
<keyword evidence="2" id="KW-0472">Membrane</keyword>
<dbReference type="Proteomes" id="UP000234190">
    <property type="component" value="Unassembled WGS sequence"/>
</dbReference>
<proteinExistence type="predicted"/>
<comment type="caution">
    <text evidence="3">The sequence shown here is derived from an EMBL/GenBank/DDBJ whole genome shotgun (WGS) entry which is preliminary data.</text>
</comment>
<feature type="transmembrane region" description="Helical" evidence="2">
    <location>
        <begin position="41"/>
        <end position="65"/>
    </location>
</feature>
<feature type="transmembrane region" description="Helical" evidence="2">
    <location>
        <begin position="453"/>
        <end position="475"/>
    </location>
</feature>
<evidence type="ECO:0000313" key="3">
    <source>
        <dbReference type="EMBL" id="PLC48492.1"/>
    </source>
</evidence>
<feature type="transmembrane region" description="Helical" evidence="2">
    <location>
        <begin position="392"/>
        <end position="414"/>
    </location>
</feature>
<name>A0A2N4U0F7_9BURK</name>
<reference evidence="3 4" key="1">
    <citation type="submission" date="2017-10" db="EMBL/GenBank/DDBJ databases">
        <title>Two draft genome sequences of Pusillimonas sp. strains isolated from a nitrate- and radionuclide-contaminated groundwater in Russia.</title>
        <authorList>
            <person name="Grouzdev D.S."/>
            <person name="Tourova T.P."/>
            <person name="Goeva M.A."/>
            <person name="Babich T.L."/>
            <person name="Sokolova D.S."/>
            <person name="Abdullin R."/>
            <person name="Poltaraus A.B."/>
            <person name="Toshchakov S.V."/>
            <person name="Nazina T.N."/>
        </authorList>
    </citation>
    <scope>NUCLEOTIDE SEQUENCE [LARGE SCALE GENOMIC DNA]</scope>
    <source>
        <strain evidence="3 4">JR1/69-3-13</strain>
    </source>
</reference>
<feature type="transmembrane region" description="Helical" evidence="2">
    <location>
        <begin position="183"/>
        <end position="201"/>
    </location>
</feature>
<evidence type="ECO:0008006" key="5">
    <source>
        <dbReference type="Google" id="ProtNLM"/>
    </source>
</evidence>
<protein>
    <recommendedName>
        <fullName evidence="5">Iron-regulated membrane protein</fullName>
    </recommendedName>
</protein>
<dbReference type="InterPro" id="IPR005625">
    <property type="entry name" value="PepSY-ass_TM"/>
</dbReference>
<dbReference type="RefSeq" id="WP_102075275.1">
    <property type="nucleotide sequence ID" value="NZ_PDNW01000019.1"/>
</dbReference>
<evidence type="ECO:0000256" key="1">
    <source>
        <dbReference type="SAM" id="MobiDB-lite"/>
    </source>
</evidence>
<dbReference type="EMBL" id="PDNW01000019">
    <property type="protein sequence ID" value="PLC48492.1"/>
    <property type="molecule type" value="Genomic_DNA"/>
</dbReference>
<dbReference type="PANTHER" id="PTHR34219:SF1">
    <property type="entry name" value="PEPSY DOMAIN-CONTAINING PROTEIN"/>
    <property type="match status" value="1"/>
</dbReference>
<dbReference type="Pfam" id="PF03929">
    <property type="entry name" value="PepSY_TM"/>
    <property type="match status" value="1"/>
</dbReference>
<gene>
    <name evidence="3" type="ORF">CR159_17580</name>
</gene>
<feature type="compositionally biased region" description="Polar residues" evidence="1">
    <location>
        <begin position="18"/>
        <end position="28"/>
    </location>
</feature>
<feature type="region of interest" description="Disordered" evidence="1">
    <location>
        <begin position="1"/>
        <end position="28"/>
    </location>
</feature>
<feature type="transmembrane region" description="Helical" evidence="2">
    <location>
        <begin position="230"/>
        <end position="251"/>
    </location>
</feature>
<keyword evidence="2" id="KW-0812">Transmembrane</keyword>
<dbReference type="OrthoDB" id="9791166at2"/>